<dbReference type="EMBL" id="MEHA01000009">
    <property type="protein sequence ID" value="ODR51396.1"/>
    <property type="molecule type" value="Genomic_DNA"/>
</dbReference>
<dbReference type="AlphaFoldDB" id="A0A1E3UJI2"/>
<reference evidence="1 2" key="1">
    <citation type="submission" date="2016-08" db="EMBL/GenBank/DDBJ databases">
        <authorList>
            <person name="Seilhamer J.J."/>
        </authorList>
    </citation>
    <scope>NUCLEOTIDE SEQUENCE [LARGE SCALE GENOMIC DNA]</scope>
    <source>
        <strain evidence="1 2">NML150140-1</strain>
    </source>
</reference>
<dbReference type="Proteomes" id="UP000094271">
    <property type="component" value="Unassembled WGS sequence"/>
</dbReference>
<gene>
    <name evidence="1" type="ORF">BEI59_14210</name>
</gene>
<evidence type="ECO:0000313" key="1">
    <source>
        <dbReference type="EMBL" id="ODR51396.1"/>
    </source>
</evidence>
<comment type="caution">
    <text evidence="1">The sequence shown here is derived from an EMBL/GenBank/DDBJ whole genome shotgun (WGS) entry which is preliminary data.</text>
</comment>
<protein>
    <submittedName>
        <fullName evidence="1">Abortive phage infection protein</fullName>
    </submittedName>
</protein>
<dbReference type="RefSeq" id="WP_069431665.1">
    <property type="nucleotide sequence ID" value="NZ_MEHA01000009.1"/>
</dbReference>
<proteinExistence type="predicted"/>
<organism evidence="1 2">
    <name type="scientific">Eisenbergiella tayi</name>
    <dbReference type="NCBI Taxonomy" id="1432052"/>
    <lineage>
        <taxon>Bacteria</taxon>
        <taxon>Bacillati</taxon>
        <taxon>Bacillota</taxon>
        <taxon>Clostridia</taxon>
        <taxon>Lachnospirales</taxon>
        <taxon>Lachnospiraceae</taxon>
        <taxon>Eisenbergiella</taxon>
    </lineage>
</organism>
<dbReference type="OrthoDB" id="9801429at2"/>
<name>A0A1E3UJI2_9FIRM</name>
<sequence>MDYKIKLDNMLNQENGILLESEAINAGISKYRFLEYVRMNNLERIAPGIYMSEDALEDGMYILQRRYAQAIFSHESALYLLGMSDREPLRYTITVKGKYNSTTLKEQGVKIYRIKPELYELGIMQTESPGGHTVRLYNAERTICDIIRSRRNIEIQDFQTALKEYVRRWDKNIPQLMEYAGQFRVEKILRNYLEVLL</sequence>
<evidence type="ECO:0000313" key="2">
    <source>
        <dbReference type="Proteomes" id="UP000094271"/>
    </source>
</evidence>
<accession>A0A1E3UJI2</accession>